<dbReference type="OrthoDB" id="7864797at2"/>
<organism evidence="2 3">
    <name type="scientific">Roseibium album</name>
    <dbReference type="NCBI Taxonomy" id="311410"/>
    <lineage>
        <taxon>Bacteria</taxon>
        <taxon>Pseudomonadati</taxon>
        <taxon>Pseudomonadota</taxon>
        <taxon>Alphaproteobacteria</taxon>
        <taxon>Hyphomicrobiales</taxon>
        <taxon>Stappiaceae</taxon>
        <taxon>Roseibium</taxon>
    </lineage>
</organism>
<sequence length="199" mass="22949">MSDTPPRAPGKDQNNPVNTLTLAQKHDASMIVSIIKRQIERTGSFKDVLTDYAHAYARNERFDTQKADTFIRAVFKEEYGQTMNEMLTQQREREQNLPKSAHDDALLRARSVISQIEQDATLPLYRAVDWEATTMSADYSISESAVKRLMNEVFEEVEGHSFYQRGKQAEEARYARQAEPDQPEREEEPEQGHQRSPSR</sequence>
<feature type="region of interest" description="Disordered" evidence="1">
    <location>
        <begin position="160"/>
        <end position="199"/>
    </location>
</feature>
<evidence type="ECO:0000313" key="2">
    <source>
        <dbReference type="EMBL" id="CTQ65692.1"/>
    </source>
</evidence>
<dbReference type="STRING" id="311410.LA5095_01963"/>
<evidence type="ECO:0000313" key="3">
    <source>
        <dbReference type="Proteomes" id="UP000049983"/>
    </source>
</evidence>
<keyword evidence="3" id="KW-1185">Reference proteome</keyword>
<dbReference type="Proteomes" id="UP000049983">
    <property type="component" value="Unassembled WGS sequence"/>
</dbReference>
<protein>
    <submittedName>
        <fullName evidence="2">Uncharacterized protein</fullName>
    </submittedName>
</protein>
<evidence type="ECO:0000256" key="1">
    <source>
        <dbReference type="SAM" id="MobiDB-lite"/>
    </source>
</evidence>
<feature type="compositionally biased region" description="Basic and acidic residues" evidence="1">
    <location>
        <begin position="167"/>
        <end position="183"/>
    </location>
</feature>
<accession>A0A0M6ZTW4</accession>
<dbReference type="AlphaFoldDB" id="A0A0M6ZTW4"/>
<gene>
    <name evidence="2" type="ORF">LA5096_00819</name>
</gene>
<reference evidence="3" key="1">
    <citation type="submission" date="2015-07" db="EMBL/GenBank/DDBJ databases">
        <authorList>
            <person name="Rodrigo-Torres Lidia"/>
            <person name="Arahal R.David."/>
        </authorList>
    </citation>
    <scope>NUCLEOTIDE SEQUENCE [LARGE SCALE GENOMIC DNA]</scope>
    <source>
        <strain evidence="3">CECT 5096</strain>
    </source>
</reference>
<dbReference type="GeneID" id="97668261"/>
<dbReference type="EMBL" id="CXWC01000002">
    <property type="protein sequence ID" value="CTQ65692.1"/>
    <property type="molecule type" value="Genomic_DNA"/>
</dbReference>
<dbReference type="RefSeq" id="WP_055114488.1">
    <property type="nucleotide sequence ID" value="NZ_CXWA01000002.1"/>
</dbReference>
<proteinExistence type="predicted"/>
<name>A0A0M6ZTW4_9HYPH</name>